<dbReference type="Gene3D" id="3.40.50.150">
    <property type="entry name" value="Vaccinia Virus protein VP39"/>
    <property type="match status" value="1"/>
</dbReference>
<comment type="caution">
    <text evidence="1">The sequence shown here is derived from an EMBL/GenBank/DDBJ whole genome shotgun (WGS) entry which is preliminary data.</text>
</comment>
<organism evidence="1 2">
    <name type="scientific">Peptoniphilus olsenii</name>
    <dbReference type="NCBI Taxonomy" id="411570"/>
    <lineage>
        <taxon>Bacteria</taxon>
        <taxon>Bacillati</taxon>
        <taxon>Bacillota</taxon>
        <taxon>Tissierellia</taxon>
        <taxon>Tissierellales</taxon>
        <taxon>Peptoniphilaceae</taxon>
        <taxon>Peptoniphilus</taxon>
    </lineage>
</organism>
<dbReference type="GO" id="GO:0008168">
    <property type="term" value="F:methyltransferase activity"/>
    <property type="evidence" value="ECO:0007669"/>
    <property type="project" value="UniProtKB-KW"/>
</dbReference>
<dbReference type="EMBL" id="JBEPMA010000017">
    <property type="protein sequence ID" value="MET3618168.1"/>
    <property type="molecule type" value="Genomic_DNA"/>
</dbReference>
<accession>A0ABV2JC47</accession>
<protein>
    <submittedName>
        <fullName evidence="1">Site-specific DNA-cytosine methylase</fullName>
    </submittedName>
</protein>
<gene>
    <name evidence="1" type="ORF">ABID14_001806</name>
</gene>
<dbReference type="GO" id="GO:0032259">
    <property type="term" value="P:methylation"/>
    <property type="evidence" value="ECO:0007669"/>
    <property type="project" value="UniProtKB-KW"/>
</dbReference>
<keyword evidence="2" id="KW-1185">Reference proteome</keyword>
<keyword evidence="1" id="KW-0808">Transferase</keyword>
<dbReference type="Proteomes" id="UP001549162">
    <property type="component" value="Unassembled WGS sequence"/>
</dbReference>
<evidence type="ECO:0000313" key="2">
    <source>
        <dbReference type="Proteomes" id="UP001549162"/>
    </source>
</evidence>
<dbReference type="SUPFAM" id="SSF53335">
    <property type="entry name" value="S-adenosyl-L-methionine-dependent methyltransferases"/>
    <property type="match status" value="1"/>
</dbReference>
<proteinExistence type="predicted"/>
<dbReference type="InterPro" id="IPR029063">
    <property type="entry name" value="SAM-dependent_MTases_sf"/>
</dbReference>
<name>A0ABV2JC47_9FIRM</name>
<keyword evidence="1" id="KW-0489">Methyltransferase</keyword>
<evidence type="ECO:0000313" key="1">
    <source>
        <dbReference type="EMBL" id="MET3618168.1"/>
    </source>
</evidence>
<sequence length="69" mass="7991">MNKVKILELFGGIGAIRKAFINLKIPYEVVDYVEIDKACVKSFALFLFMEVRNECKRIFKTSILFGQEN</sequence>
<reference evidence="1 2" key="1">
    <citation type="submission" date="2024-06" db="EMBL/GenBank/DDBJ databases">
        <title>Genomic Encyclopedia of Type Strains, Phase IV (KMG-IV): sequencing the most valuable type-strain genomes for metagenomic binning, comparative biology and taxonomic classification.</title>
        <authorList>
            <person name="Goeker M."/>
        </authorList>
    </citation>
    <scope>NUCLEOTIDE SEQUENCE [LARGE SCALE GENOMIC DNA]</scope>
    <source>
        <strain evidence="1 2">DSM 21460</strain>
    </source>
</reference>